<evidence type="ECO:0000256" key="3">
    <source>
        <dbReference type="ARBA" id="ARBA00004370"/>
    </source>
</evidence>
<evidence type="ECO:0000256" key="2">
    <source>
        <dbReference type="ARBA" id="ARBA00003125"/>
    </source>
</evidence>
<evidence type="ECO:0000313" key="16">
    <source>
        <dbReference type="EMBL" id="EEF76053.1"/>
    </source>
</evidence>
<gene>
    <name evidence="16" type="ORF">BACCOPRO_01550</name>
</gene>
<dbReference type="PIRSF" id="PIRSF000164">
    <property type="entry name" value="DHO_oxidase"/>
    <property type="match status" value="1"/>
</dbReference>
<evidence type="ECO:0000256" key="8">
    <source>
        <dbReference type="ARBA" id="ARBA00022630"/>
    </source>
</evidence>
<evidence type="ECO:0000259" key="15">
    <source>
        <dbReference type="Pfam" id="PF01180"/>
    </source>
</evidence>
<dbReference type="EC" id="1.3.5.2" evidence="6 14"/>
<dbReference type="InterPro" id="IPR012135">
    <property type="entry name" value="Dihydroorotate_DH_1_2"/>
</dbReference>
<keyword evidence="10" id="KW-0665">Pyrimidine biosynthesis</keyword>
<dbReference type="CDD" id="cd04738">
    <property type="entry name" value="DHOD_2_like"/>
    <property type="match status" value="1"/>
</dbReference>
<dbReference type="AlphaFoldDB" id="S0F6U1"/>
<proteinExistence type="inferred from homology"/>
<dbReference type="InterPro" id="IPR005719">
    <property type="entry name" value="Dihydroorotate_DH_2"/>
</dbReference>
<dbReference type="GO" id="GO:0005886">
    <property type="term" value="C:plasma membrane"/>
    <property type="evidence" value="ECO:0007669"/>
    <property type="project" value="TreeGrafter"/>
</dbReference>
<dbReference type="Proteomes" id="UP000014073">
    <property type="component" value="Unassembled WGS sequence"/>
</dbReference>
<evidence type="ECO:0000256" key="12">
    <source>
        <dbReference type="ARBA" id="ARBA00023136"/>
    </source>
</evidence>
<organism evidence="16 17">
    <name type="scientific">Phocaeicola coprophilus DSM 18228 = JCM 13818</name>
    <dbReference type="NCBI Taxonomy" id="547042"/>
    <lineage>
        <taxon>Bacteria</taxon>
        <taxon>Pseudomonadati</taxon>
        <taxon>Bacteroidota</taxon>
        <taxon>Bacteroidia</taxon>
        <taxon>Bacteroidales</taxon>
        <taxon>Bacteroidaceae</taxon>
        <taxon>Phocaeicola</taxon>
    </lineage>
</organism>
<dbReference type="InterPro" id="IPR001295">
    <property type="entry name" value="Dihydroorotate_DH_CS"/>
</dbReference>
<dbReference type="eggNOG" id="COG0167">
    <property type="taxonomic scope" value="Bacteria"/>
</dbReference>
<sequence>MYKSIFRPLLFHLDAEDIHNKTVKYLQIYRHLTPVRKIVSSSCHTETAGWKWRNLTFRNRVGLSAGFDKAASCFDELSDLGFGFIEVGTVTPKEVKGNPCPRIFRLPKEQALISRTGFNNPGKAVFLQNLKRKRFGKYILGININTNHPDNQEQAMTDILDLYCTFNNYADYYTINWGSIAPDILGPILITLFQHKQEYKKPVFLKLPADLTFEKADEIIRFAIQHHIDGFIACGPTQDRSLLTRSTPTEINNIGAGGISGLPVLQKSLKTVKYLSEHAPKDMLIIGAGGIITSQDAQAMLDAGAHLVQIYSAFIYEGPYVVKRIAKVCK</sequence>
<comment type="subcellular location">
    <subcellularLocation>
        <location evidence="3">Membrane</location>
    </subcellularLocation>
</comment>
<dbReference type="GO" id="GO:0106430">
    <property type="term" value="F:dihydroorotate dehydrogenase (quinone) activity"/>
    <property type="evidence" value="ECO:0007669"/>
    <property type="project" value="UniProtKB-EC"/>
</dbReference>
<comment type="pathway">
    <text evidence="4">Pyrimidine metabolism; UMP biosynthesis via de novo pathway; orotate from (S)-dihydroorotate (quinone route): step 1/1.</text>
</comment>
<dbReference type="Gene3D" id="3.20.20.70">
    <property type="entry name" value="Aldolase class I"/>
    <property type="match status" value="1"/>
</dbReference>
<keyword evidence="8" id="KW-0285">Flavoprotein</keyword>
<dbReference type="InterPro" id="IPR013785">
    <property type="entry name" value="Aldolase_TIM"/>
</dbReference>
<dbReference type="EMBL" id="ACBW01000113">
    <property type="protein sequence ID" value="EEF76053.1"/>
    <property type="molecule type" value="Genomic_DNA"/>
</dbReference>
<feature type="domain" description="Dihydroorotate dehydrogenase catalytic" evidence="15">
    <location>
        <begin position="53"/>
        <end position="327"/>
    </location>
</feature>
<accession>S0F6U1</accession>
<comment type="catalytic activity">
    <reaction evidence="13">
        <text>(S)-dihydroorotate + a quinone = orotate + a quinol</text>
        <dbReference type="Rhea" id="RHEA:30187"/>
        <dbReference type="ChEBI" id="CHEBI:24646"/>
        <dbReference type="ChEBI" id="CHEBI:30839"/>
        <dbReference type="ChEBI" id="CHEBI:30864"/>
        <dbReference type="ChEBI" id="CHEBI:132124"/>
        <dbReference type="EC" id="1.3.5.2"/>
    </reaction>
</comment>
<dbReference type="HOGENOM" id="CLU_013640_2_0_10"/>
<keyword evidence="9" id="KW-0288">FMN</keyword>
<dbReference type="GeneID" id="78404272"/>
<dbReference type="PROSITE" id="PS00912">
    <property type="entry name" value="DHODEHASE_2"/>
    <property type="match status" value="1"/>
</dbReference>
<comment type="caution">
    <text evidence="16">The sequence shown here is derived from an EMBL/GenBank/DDBJ whole genome shotgun (WGS) entry which is preliminary data.</text>
</comment>
<dbReference type="GO" id="GO:0005737">
    <property type="term" value="C:cytoplasm"/>
    <property type="evidence" value="ECO:0007669"/>
    <property type="project" value="InterPro"/>
</dbReference>
<evidence type="ECO:0000256" key="7">
    <source>
        <dbReference type="ARBA" id="ARBA00018366"/>
    </source>
</evidence>
<comment type="cofactor">
    <cofactor evidence="1">
        <name>FMN</name>
        <dbReference type="ChEBI" id="CHEBI:58210"/>
    </cofactor>
</comment>
<keyword evidence="11" id="KW-0560">Oxidoreductase</keyword>
<dbReference type="PANTHER" id="PTHR48109:SF4">
    <property type="entry name" value="DIHYDROOROTATE DEHYDROGENASE (QUINONE), MITOCHONDRIAL"/>
    <property type="match status" value="1"/>
</dbReference>
<dbReference type="PANTHER" id="PTHR48109">
    <property type="entry name" value="DIHYDROOROTATE DEHYDROGENASE (QUINONE), MITOCHONDRIAL-RELATED"/>
    <property type="match status" value="1"/>
</dbReference>
<dbReference type="GO" id="GO:0006207">
    <property type="term" value="P:'de novo' pyrimidine nucleobase biosynthetic process"/>
    <property type="evidence" value="ECO:0007669"/>
    <property type="project" value="UniProtKB-UniRule"/>
</dbReference>
<dbReference type="Pfam" id="PF01180">
    <property type="entry name" value="DHO_dh"/>
    <property type="match status" value="1"/>
</dbReference>
<comment type="similarity">
    <text evidence="5">Belongs to the dihydroorotate dehydrogenase family. Type 2 subfamily.</text>
</comment>
<dbReference type="UniPathway" id="UPA00070">
    <property type="reaction ID" value="UER00946"/>
</dbReference>
<name>S0F6U1_9BACT</name>
<comment type="function">
    <text evidence="2">Catalyzes the conversion of dihydroorotate to orotate with quinone as electron acceptor.</text>
</comment>
<dbReference type="NCBIfam" id="TIGR01036">
    <property type="entry name" value="pyrD_sub2"/>
    <property type="match status" value="1"/>
</dbReference>
<evidence type="ECO:0000256" key="14">
    <source>
        <dbReference type="NCBIfam" id="TIGR01036"/>
    </source>
</evidence>
<evidence type="ECO:0000256" key="4">
    <source>
        <dbReference type="ARBA" id="ARBA00005161"/>
    </source>
</evidence>
<evidence type="ECO:0000256" key="11">
    <source>
        <dbReference type="ARBA" id="ARBA00023002"/>
    </source>
</evidence>
<keyword evidence="12" id="KW-0472">Membrane</keyword>
<keyword evidence="17" id="KW-1185">Reference proteome</keyword>
<evidence type="ECO:0000256" key="10">
    <source>
        <dbReference type="ARBA" id="ARBA00022975"/>
    </source>
</evidence>
<evidence type="ECO:0000256" key="5">
    <source>
        <dbReference type="ARBA" id="ARBA00005359"/>
    </source>
</evidence>
<dbReference type="STRING" id="547042.BACCOPRO_01550"/>
<evidence type="ECO:0000313" key="17">
    <source>
        <dbReference type="Proteomes" id="UP000014073"/>
    </source>
</evidence>
<evidence type="ECO:0000256" key="6">
    <source>
        <dbReference type="ARBA" id="ARBA00012791"/>
    </source>
</evidence>
<evidence type="ECO:0000256" key="1">
    <source>
        <dbReference type="ARBA" id="ARBA00001917"/>
    </source>
</evidence>
<dbReference type="NCBIfam" id="NF003652">
    <property type="entry name" value="PRK05286.2-5"/>
    <property type="match status" value="1"/>
</dbReference>
<evidence type="ECO:0000256" key="13">
    <source>
        <dbReference type="ARBA" id="ARBA00048639"/>
    </source>
</evidence>
<evidence type="ECO:0000256" key="9">
    <source>
        <dbReference type="ARBA" id="ARBA00022643"/>
    </source>
</evidence>
<dbReference type="RefSeq" id="WP_008142142.1">
    <property type="nucleotide sequence ID" value="NZ_EQ973637.1"/>
</dbReference>
<reference evidence="16 17" key="1">
    <citation type="submission" date="2008-12" db="EMBL/GenBank/DDBJ databases">
        <authorList>
            <person name="Fulton L."/>
            <person name="Clifton S."/>
            <person name="Fulton B."/>
            <person name="Xu J."/>
            <person name="Minx P."/>
            <person name="Pepin K.H."/>
            <person name="Johnson M."/>
            <person name="Bhonagiri V."/>
            <person name="Nash W.E."/>
            <person name="Mardis E.R."/>
            <person name="Wilson R.K."/>
        </authorList>
    </citation>
    <scope>NUCLEOTIDE SEQUENCE [LARGE SCALE GENOMIC DNA]</scope>
    <source>
        <strain evidence="16 17">DSM 18228</strain>
    </source>
</reference>
<protein>
    <recommendedName>
        <fullName evidence="7 14">Dihydroorotate dehydrogenase (quinone)</fullName>
        <ecNumber evidence="6 14">1.3.5.2</ecNumber>
    </recommendedName>
</protein>
<dbReference type="GO" id="GO:0044205">
    <property type="term" value="P:'de novo' UMP biosynthetic process"/>
    <property type="evidence" value="ECO:0007669"/>
    <property type="project" value="UniProtKB-UniPathway"/>
</dbReference>
<dbReference type="InterPro" id="IPR005720">
    <property type="entry name" value="Dihydroorotate_DH_cat"/>
</dbReference>
<dbReference type="SUPFAM" id="SSF51395">
    <property type="entry name" value="FMN-linked oxidoreductases"/>
    <property type="match status" value="1"/>
</dbReference>
<dbReference type="OrthoDB" id="9802377at2"/>
<dbReference type="InterPro" id="IPR050074">
    <property type="entry name" value="DHO_dehydrogenase"/>
</dbReference>